<gene>
    <name evidence="1" type="ORF">VFPBJ_04262</name>
</gene>
<sequence length="109" mass="11837">MGSSSTMCAAAGGACTLGVEGECRLRWERWEWLAGAAKRQRAASAARRTRYESMALGIQGQRSCRNDIHLLPLVGRVAFSLGHGCRVRAHRCGKLPYICDAKTTSPDAE</sequence>
<dbReference type="AlphaFoldDB" id="A0A179GW09"/>
<reference evidence="1 2" key="1">
    <citation type="submission" date="2016-01" db="EMBL/GenBank/DDBJ databases">
        <title>Biosynthesis of antibiotic leucinostatins and their inhibition on Phytophthora in bio-control Purpureocillium lilacinum.</title>
        <authorList>
            <person name="Wang G."/>
            <person name="Liu Z."/>
            <person name="Lin R."/>
            <person name="Li E."/>
            <person name="Mao Z."/>
            <person name="Ling J."/>
            <person name="Yin W."/>
            <person name="Xie B."/>
        </authorList>
    </citation>
    <scope>NUCLEOTIDE SEQUENCE [LARGE SCALE GENOMIC DNA]</scope>
    <source>
        <strain evidence="1">PLBJ-1</strain>
    </source>
</reference>
<dbReference type="Proteomes" id="UP000078240">
    <property type="component" value="Unassembled WGS sequence"/>
</dbReference>
<comment type="caution">
    <text evidence="1">The sequence shown here is derived from an EMBL/GenBank/DDBJ whole genome shotgun (WGS) entry which is preliminary data.</text>
</comment>
<evidence type="ECO:0000313" key="2">
    <source>
        <dbReference type="Proteomes" id="UP000078240"/>
    </source>
</evidence>
<proteinExistence type="predicted"/>
<evidence type="ECO:0000313" key="1">
    <source>
        <dbReference type="EMBL" id="OAQ81678.1"/>
    </source>
</evidence>
<protein>
    <submittedName>
        <fullName evidence="1">Uncharacterized protein</fullName>
    </submittedName>
</protein>
<accession>A0A179GW09</accession>
<dbReference type="EMBL" id="LSBH01000003">
    <property type="protein sequence ID" value="OAQ81678.1"/>
    <property type="molecule type" value="Genomic_DNA"/>
</dbReference>
<organism evidence="1 2">
    <name type="scientific">Purpureocillium lilacinum</name>
    <name type="common">Paecilomyces lilacinus</name>
    <dbReference type="NCBI Taxonomy" id="33203"/>
    <lineage>
        <taxon>Eukaryota</taxon>
        <taxon>Fungi</taxon>
        <taxon>Dikarya</taxon>
        <taxon>Ascomycota</taxon>
        <taxon>Pezizomycotina</taxon>
        <taxon>Sordariomycetes</taxon>
        <taxon>Hypocreomycetidae</taxon>
        <taxon>Hypocreales</taxon>
        <taxon>Ophiocordycipitaceae</taxon>
        <taxon>Purpureocillium</taxon>
    </lineage>
</organism>
<name>A0A179GW09_PURLI</name>